<evidence type="ECO:0000313" key="3">
    <source>
        <dbReference type="Proteomes" id="UP000315983"/>
    </source>
</evidence>
<gene>
    <name evidence="2" type="ORF">FB564_0230</name>
    <name evidence="1" type="ORF">Sar04_31080</name>
</gene>
<dbReference type="RefSeq" id="WP_018583150.1">
    <property type="nucleotide sequence ID" value="NZ_BOQM01000023.1"/>
</dbReference>
<reference evidence="2 3" key="1">
    <citation type="submission" date="2019-06" db="EMBL/GenBank/DDBJ databases">
        <title>Sequencing the genomes of 1000 actinobacteria strains.</title>
        <authorList>
            <person name="Klenk H.-P."/>
        </authorList>
    </citation>
    <scope>NUCLEOTIDE SEQUENCE [LARGE SCALE GENOMIC DNA]</scope>
    <source>
        <strain evidence="2 3">DSM 44819</strain>
    </source>
</reference>
<sequence length="61" mass="6171">MIPTPRDTEFAGPAVGGTVRPACTIDGIRTAPGGDPARAVRSGVARPLATPVDALDLTWTG</sequence>
<dbReference type="Proteomes" id="UP000677457">
    <property type="component" value="Unassembled WGS sequence"/>
</dbReference>
<reference evidence="1 4" key="2">
    <citation type="submission" date="2021-03" db="EMBL/GenBank/DDBJ databases">
        <title>Whole genome shotgun sequence of Salinispora arenicola NBRC 105043.</title>
        <authorList>
            <person name="Komaki H."/>
            <person name="Tamura T."/>
        </authorList>
    </citation>
    <scope>NUCLEOTIDE SEQUENCE [LARGE SCALE GENOMIC DNA]</scope>
    <source>
        <strain evidence="1 4">NBRC 105043</strain>
    </source>
</reference>
<proteinExistence type="predicted"/>
<keyword evidence="4" id="KW-1185">Reference proteome</keyword>
<evidence type="ECO:0000313" key="2">
    <source>
        <dbReference type="EMBL" id="TQL35200.1"/>
    </source>
</evidence>
<dbReference type="EMBL" id="BOQM01000023">
    <property type="protein sequence ID" value="GIM86372.1"/>
    <property type="molecule type" value="Genomic_DNA"/>
</dbReference>
<accession>A0A542XHA8</accession>
<dbReference type="EMBL" id="VFOL01000001">
    <property type="protein sequence ID" value="TQL35200.1"/>
    <property type="molecule type" value="Genomic_DNA"/>
</dbReference>
<evidence type="ECO:0000313" key="4">
    <source>
        <dbReference type="Proteomes" id="UP000677457"/>
    </source>
</evidence>
<evidence type="ECO:0000313" key="1">
    <source>
        <dbReference type="EMBL" id="GIM86372.1"/>
    </source>
</evidence>
<dbReference type="GeneID" id="93769594"/>
<organism evidence="2 3">
    <name type="scientific">Salinispora arenicola</name>
    <dbReference type="NCBI Taxonomy" id="168697"/>
    <lineage>
        <taxon>Bacteria</taxon>
        <taxon>Bacillati</taxon>
        <taxon>Actinomycetota</taxon>
        <taxon>Actinomycetes</taxon>
        <taxon>Micromonosporales</taxon>
        <taxon>Micromonosporaceae</taxon>
        <taxon>Salinispora</taxon>
    </lineage>
</organism>
<dbReference type="AlphaFoldDB" id="A0A542XHA8"/>
<protein>
    <submittedName>
        <fullName evidence="2">Uncharacterized protein</fullName>
    </submittedName>
</protein>
<name>A0A542XHA8_SALAC</name>
<comment type="caution">
    <text evidence="2">The sequence shown here is derived from an EMBL/GenBank/DDBJ whole genome shotgun (WGS) entry which is preliminary data.</text>
</comment>
<dbReference type="Proteomes" id="UP000315983">
    <property type="component" value="Unassembled WGS sequence"/>
</dbReference>